<reference evidence="2 3" key="1">
    <citation type="submission" date="2020-03" db="EMBL/GenBank/DDBJ databases">
        <title>WGS of actinomycetes isolated from Thailand.</title>
        <authorList>
            <person name="Thawai C."/>
        </authorList>
    </citation>
    <scope>NUCLEOTIDE SEQUENCE [LARGE SCALE GENOMIC DNA]</scope>
    <source>
        <strain evidence="2 3">HSS6-12</strain>
    </source>
</reference>
<dbReference type="Proteomes" id="UP000783871">
    <property type="component" value="Unassembled WGS sequence"/>
</dbReference>
<evidence type="ECO:0000256" key="1">
    <source>
        <dbReference type="SAM" id="MobiDB-lite"/>
    </source>
</evidence>
<evidence type="ECO:0008006" key="4">
    <source>
        <dbReference type="Google" id="ProtNLM"/>
    </source>
</evidence>
<accession>A0ABX0YZQ5</accession>
<dbReference type="InterPro" id="IPR035897">
    <property type="entry name" value="Toll_tir_struct_dom_sf"/>
</dbReference>
<organism evidence="2 3">
    <name type="scientific">Micromonospora thermarum</name>
    <dbReference type="NCBI Taxonomy" id="2720024"/>
    <lineage>
        <taxon>Bacteria</taxon>
        <taxon>Bacillati</taxon>
        <taxon>Actinomycetota</taxon>
        <taxon>Actinomycetes</taxon>
        <taxon>Micromonosporales</taxon>
        <taxon>Micromonosporaceae</taxon>
        <taxon>Micromonospora</taxon>
    </lineage>
</organism>
<keyword evidence="3" id="KW-1185">Reference proteome</keyword>
<dbReference type="RefSeq" id="WP_167999383.1">
    <property type="nucleotide sequence ID" value="NZ_JAATEO010000002.1"/>
</dbReference>
<dbReference type="InterPro" id="IPR047603">
    <property type="entry name" value="FxsC_N"/>
</dbReference>
<feature type="compositionally biased region" description="Basic and acidic residues" evidence="1">
    <location>
        <begin position="378"/>
        <end position="389"/>
    </location>
</feature>
<feature type="region of interest" description="Disordered" evidence="1">
    <location>
        <begin position="360"/>
        <end position="389"/>
    </location>
</feature>
<dbReference type="NCBIfam" id="NF040588">
    <property type="entry name" value="FxsC_Nterm"/>
    <property type="match status" value="1"/>
</dbReference>
<name>A0ABX0YZQ5_9ACTN</name>
<evidence type="ECO:0000313" key="2">
    <source>
        <dbReference type="EMBL" id="NJP30972.1"/>
    </source>
</evidence>
<proteinExistence type="predicted"/>
<dbReference type="EMBL" id="JAATEO010000002">
    <property type="protein sequence ID" value="NJP30972.1"/>
    <property type="molecule type" value="Genomic_DNA"/>
</dbReference>
<gene>
    <name evidence="2" type="ORF">HCJ94_02955</name>
</gene>
<dbReference type="Gene3D" id="3.40.50.10140">
    <property type="entry name" value="Toll/interleukin-1 receptor homology (TIR) domain"/>
    <property type="match status" value="1"/>
</dbReference>
<comment type="caution">
    <text evidence="2">The sequence shown here is derived from an EMBL/GenBank/DDBJ whole genome shotgun (WGS) entry which is preliminary data.</text>
</comment>
<protein>
    <recommendedName>
        <fullName evidence="4">TIR domain-containing protein</fullName>
    </recommendedName>
</protein>
<evidence type="ECO:0000313" key="3">
    <source>
        <dbReference type="Proteomes" id="UP000783871"/>
    </source>
</evidence>
<sequence length="389" mass="42366">MSWTDTTGSRAGRETYFFLSYAHSVPLSAAARPDTDYWVSRFFQDLHAAVQRGARRAGDLDIGFFDGLVAPGADLKQALTDALSLTHVFVPLYSPNYFSNAWAVGERAAFRSRLGLLRPGEAGRHILPVLWIPFPPWDDRPEMAEAVELVGGPTEYAENGLRALCKLSAYRRQYDVVLSALAERIIAVTETAPLRRSRAAPVGAARVEDRGDPALVVTALAGPDGRQWRPFAGRHVLTIADYVAATAQRLGLPTRVVEFAGARDHAPDSPTVLLIDASLGVAAVREAVAGLPRWVVPLVVADADALPGGTAWAAGADEIDAVLREARFPEVRPVHGVDEFERSAPLLVIEARKQFLRHGPLYPQDIPGAPRPSLRPTDPSDQRRRGEDR</sequence>